<evidence type="ECO:0000259" key="2">
    <source>
        <dbReference type="Pfam" id="PF13439"/>
    </source>
</evidence>
<dbReference type="Pfam" id="PF00534">
    <property type="entry name" value="Glycos_transf_1"/>
    <property type="match status" value="1"/>
</dbReference>
<evidence type="ECO:0000313" key="3">
    <source>
        <dbReference type="EMBL" id="EIC01271.1"/>
    </source>
</evidence>
<accession>H7EMI6</accession>
<dbReference type="Proteomes" id="UP000003571">
    <property type="component" value="Unassembled WGS sequence"/>
</dbReference>
<name>H7EMI6_9SPIR</name>
<dbReference type="GO" id="GO:0016757">
    <property type="term" value="F:glycosyltransferase activity"/>
    <property type="evidence" value="ECO:0007669"/>
    <property type="project" value="InterPro"/>
</dbReference>
<dbReference type="PATRIC" id="fig|907348.3.peg.2161"/>
<dbReference type="eggNOG" id="COG0438">
    <property type="taxonomic scope" value="Bacteria"/>
</dbReference>
<gene>
    <name evidence="3" type="ORF">TresaDRAFT_0408</name>
</gene>
<proteinExistence type="predicted"/>
<reference evidence="3 4" key="1">
    <citation type="submission" date="2011-09" db="EMBL/GenBank/DDBJ databases">
        <title>The draft genome of Treponema saccharophilum DSM 2985.</title>
        <authorList>
            <consortium name="US DOE Joint Genome Institute (JGI-PGF)"/>
            <person name="Lucas S."/>
            <person name="Copeland A."/>
            <person name="Lapidus A."/>
            <person name="Glavina del Rio T."/>
            <person name="Dalin E."/>
            <person name="Tice H."/>
            <person name="Bruce D."/>
            <person name="Goodwin L."/>
            <person name="Pitluck S."/>
            <person name="Peters L."/>
            <person name="Kyrpides N."/>
            <person name="Mavromatis K."/>
            <person name="Ivanova N."/>
            <person name="Markowitz V."/>
            <person name="Cheng J.-F."/>
            <person name="Hugenholtz P."/>
            <person name="Woyke T."/>
            <person name="Wu D."/>
            <person name="Gronow S."/>
            <person name="Wellnitz S."/>
            <person name="Brambilla E."/>
            <person name="Klenk H.-P."/>
            <person name="Eisen J.A."/>
        </authorList>
    </citation>
    <scope>NUCLEOTIDE SEQUENCE [LARGE SCALE GENOMIC DNA]</scope>
    <source>
        <strain evidence="3 4">DSM 2985</strain>
    </source>
</reference>
<evidence type="ECO:0000259" key="1">
    <source>
        <dbReference type="Pfam" id="PF00534"/>
    </source>
</evidence>
<dbReference type="SUPFAM" id="SSF53756">
    <property type="entry name" value="UDP-Glycosyltransferase/glycogen phosphorylase"/>
    <property type="match status" value="1"/>
</dbReference>
<keyword evidence="3" id="KW-0808">Transferase</keyword>
<organism evidence="3 4">
    <name type="scientific">Treponema saccharophilum DSM 2985</name>
    <dbReference type="NCBI Taxonomy" id="907348"/>
    <lineage>
        <taxon>Bacteria</taxon>
        <taxon>Pseudomonadati</taxon>
        <taxon>Spirochaetota</taxon>
        <taxon>Spirochaetia</taxon>
        <taxon>Spirochaetales</taxon>
        <taxon>Treponemataceae</taxon>
        <taxon>Treponema</taxon>
    </lineage>
</organism>
<protein>
    <submittedName>
        <fullName evidence="3">Glycosyl transferase group 1</fullName>
    </submittedName>
</protein>
<feature type="domain" description="Glycosyl transferase family 1" evidence="1">
    <location>
        <begin position="199"/>
        <end position="339"/>
    </location>
</feature>
<dbReference type="InterPro" id="IPR050194">
    <property type="entry name" value="Glycosyltransferase_grp1"/>
</dbReference>
<sequence>MYNPENMKVAIVHDWLVNYGGAERVVEAMLSLYPDADIYTLVYDEKKMGRIFPKEKVRTSFVQKIPGSTKIYTKLLTLMPKAFESFDFSGYDLVLCSSSSCAKGVITPPSVPHIAYIHSPMRYAWDQFFEYRKRSGSLTRLFMDRWMMGIRLWDFVSSQRIDSIIANSAYIARRIKKYWNLDSKVIFPPVDTQRLRPNGKPSEDFFVVFSRFVPYKRIDLAIRACGETGKKLVVIGGGSQEKELREIASLYKGADITFTGRIKDDEVMDYLQRCRALIFCAEEDFGIIPVEAQACGRPVIAFGKGGALETVVDGKTGVFFGHQSADALMIAMEKFEELERNGAFVPEKIAEHAKSFSTERFCAQLREHIEGILSEKEKC</sequence>
<dbReference type="PANTHER" id="PTHR45947">
    <property type="entry name" value="SULFOQUINOVOSYL TRANSFERASE SQD2"/>
    <property type="match status" value="1"/>
</dbReference>
<dbReference type="InterPro" id="IPR001296">
    <property type="entry name" value="Glyco_trans_1"/>
</dbReference>
<dbReference type="AlphaFoldDB" id="H7EMI6"/>
<evidence type="ECO:0000313" key="4">
    <source>
        <dbReference type="Proteomes" id="UP000003571"/>
    </source>
</evidence>
<dbReference type="STRING" id="907348.TresaDRAFT_0408"/>
<dbReference type="EMBL" id="AGRW01000051">
    <property type="protein sequence ID" value="EIC01271.1"/>
    <property type="molecule type" value="Genomic_DNA"/>
</dbReference>
<dbReference type="Pfam" id="PF13439">
    <property type="entry name" value="Glyco_transf_4"/>
    <property type="match status" value="1"/>
</dbReference>
<dbReference type="Gene3D" id="3.40.50.2000">
    <property type="entry name" value="Glycogen Phosphorylase B"/>
    <property type="match status" value="2"/>
</dbReference>
<dbReference type="PANTHER" id="PTHR45947:SF3">
    <property type="entry name" value="SULFOQUINOVOSYL TRANSFERASE SQD2"/>
    <property type="match status" value="1"/>
</dbReference>
<feature type="domain" description="Glycosyltransferase subfamily 4-like N-terminal" evidence="2">
    <location>
        <begin position="19"/>
        <end position="194"/>
    </location>
</feature>
<keyword evidence="4" id="KW-1185">Reference proteome</keyword>
<comment type="caution">
    <text evidence="3">The sequence shown here is derived from an EMBL/GenBank/DDBJ whole genome shotgun (WGS) entry which is preliminary data.</text>
</comment>
<dbReference type="InterPro" id="IPR028098">
    <property type="entry name" value="Glyco_trans_4-like_N"/>
</dbReference>